<dbReference type="InterPro" id="IPR011251">
    <property type="entry name" value="Luciferase-like_dom"/>
</dbReference>
<evidence type="ECO:0000256" key="3">
    <source>
        <dbReference type="ARBA" id="ARBA00023002"/>
    </source>
</evidence>
<dbReference type="EMBL" id="CP080598">
    <property type="protein sequence ID" value="QYX32760.1"/>
    <property type="molecule type" value="Genomic_DNA"/>
</dbReference>
<evidence type="ECO:0000259" key="5">
    <source>
        <dbReference type="Pfam" id="PF00296"/>
    </source>
</evidence>
<gene>
    <name evidence="6" type="ORF">K2F26_05200</name>
</gene>
<feature type="domain" description="Luciferase-like" evidence="5">
    <location>
        <begin position="24"/>
        <end position="322"/>
    </location>
</feature>
<dbReference type="SUPFAM" id="SSF51679">
    <property type="entry name" value="Bacterial luciferase-like"/>
    <property type="match status" value="1"/>
</dbReference>
<sequence length="356" mass="40064">MEKRLRFHWSLSQAGDTFRKSKSLNTQSGVANIDAQIALCQRAEECGIDSMLMAIGFTRPDPMLLSLMLAQKLEKIKFMVAVRPGLISPTLFVQQINTLSCLVNGRVHINVVSGRSPQEHKYYGDFLNHDQRYQRTAEFLAICNAFWQQEGEVNFKGNFYEIEKGKINTPFISPETSYPEIFLGGNSDSAAEIAGKYADCLWRFPDAPEKLQPQIQTVLEQGKEVGLLVSLITRPTQEEAIAAAQTLVERFEDKTKEVVREFHKQSDSEGFKSVFALSQNEQSHWITPYLWTGAVPYLGAPAITLVGSYENIAKAMMEYKAIDISQYLFMGWPDIEEMTHFAQGVKPLLGSVVTDS</sequence>
<keyword evidence="2" id="KW-0288">FMN</keyword>
<accession>A0ABX8X227</accession>
<keyword evidence="1" id="KW-0285">Flavoprotein</keyword>
<evidence type="ECO:0000313" key="7">
    <source>
        <dbReference type="Proteomes" id="UP000826540"/>
    </source>
</evidence>
<evidence type="ECO:0000256" key="4">
    <source>
        <dbReference type="ARBA" id="ARBA00023033"/>
    </source>
</evidence>
<dbReference type="Pfam" id="PF00296">
    <property type="entry name" value="Bac_luciferase"/>
    <property type="match status" value="1"/>
</dbReference>
<dbReference type="Gene3D" id="3.20.20.30">
    <property type="entry name" value="Luciferase-like domain"/>
    <property type="match status" value="1"/>
</dbReference>
<dbReference type="Proteomes" id="UP000826540">
    <property type="component" value="Chromosome"/>
</dbReference>
<dbReference type="PANTHER" id="PTHR42847">
    <property type="entry name" value="ALKANESULFONATE MONOOXYGENASE"/>
    <property type="match status" value="1"/>
</dbReference>
<name>A0ABX8X227_9CYAN</name>
<evidence type="ECO:0000256" key="1">
    <source>
        <dbReference type="ARBA" id="ARBA00022630"/>
    </source>
</evidence>
<evidence type="ECO:0000313" key="6">
    <source>
        <dbReference type="EMBL" id="QYX32760.1"/>
    </source>
</evidence>
<dbReference type="RefSeq" id="WP_220610614.1">
    <property type="nucleotide sequence ID" value="NZ_CP080598.1"/>
</dbReference>
<dbReference type="InterPro" id="IPR036661">
    <property type="entry name" value="Luciferase-like_sf"/>
</dbReference>
<reference evidence="6 7" key="1">
    <citation type="journal article" date="2022" name="J. Am. Chem. Soc.">
        <title>Biosynthesis of Guanitoxin Enables Global Environmental Detection in Freshwater Cyanobacteria.</title>
        <authorList>
            <person name="Lima S.T."/>
            <person name="Fallon T.R."/>
            <person name="Cordoza J.L."/>
            <person name="Chekan J.R."/>
            <person name="Delbaje E."/>
            <person name="Hopiavuori A.R."/>
            <person name="Alvarenga D.O."/>
            <person name="Wood S.M."/>
            <person name="Luhavaya H."/>
            <person name="Baumgartner J.T."/>
            <person name="Dorr F.A."/>
            <person name="Etchegaray A."/>
            <person name="Pinto E."/>
            <person name="McKinnie S.M.K."/>
            <person name="Fiore M.F."/>
            <person name="Moore B.S."/>
        </authorList>
    </citation>
    <scope>NUCLEOTIDE SEQUENCE [LARGE SCALE GENOMIC DNA]</scope>
    <source>
        <strain evidence="6 7">ITEP-024</strain>
    </source>
</reference>
<protein>
    <submittedName>
        <fullName evidence="6">LLM class flavin-dependent oxidoreductase</fullName>
    </submittedName>
</protein>
<keyword evidence="4" id="KW-0503">Monooxygenase</keyword>
<keyword evidence="3" id="KW-0560">Oxidoreductase</keyword>
<proteinExistence type="predicted"/>
<evidence type="ECO:0000256" key="2">
    <source>
        <dbReference type="ARBA" id="ARBA00022643"/>
    </source>
</evidence>
<dbReference type="InterPro" id="IPR050172">
    <property type="entry name" value="SsuD_RutA_monooxygenase"/>
</dbReference>
<keyword evidence="7" id="KW-1185">Reference proteome</keyword>
<dbReference type="PANTHER" id="PTHR42847:SF4">
    <property type="entry name" value="ALKANESULFONATE MONOOXYGENASE-RELATED"/>
    <property type="match status" value="1"/>
</dbReference>
<organism evidence="6 7">
    <name type="scientific">Sphaerospermopsis torques-reginae ITEP-024</name>
    <dbReference type="NCBI Taxonomy" id="984208"/>
    <lineage>
        <taxon>Bacteria</taxon>
        <taxon>Bacillati</taxon>
        <taxon>Cyanobacteriota</taxon>
        <taxon>Cyanophyceae</taxon>
        <taxon>Nostocales</taxon>
        <taxon>Aphanizomenonaceae</taxon>
        <taxon>Sphaerospermopsis</taxon>
        <taxon>Sphaerospermopsis torques-reginae</taxon>
    </lineage>
</organism>